<protein>
    <submittedName>
        <fullName evidence="1">Putative regulator of Ras-like GTPase activity (Roadblock/LC7/MglB family)</fullName>
    </submittedName>
</protein>
<organism evidence="1 2">
    <name type="scientific">Pseudofulvimonas gallinarii</name>
    <dbReference type="NCBI Taxonomy" id="634155"/>
    <lineage>
        <taxon>Bacteria</taxon>
        <taxon>Pseudomonadati</taxon>
        <taxon>Pseudomonadota</taxon>
        <taxon>Gammaproteobacteria</taxon>
        <taxon>Lysobacterales</taxon>
        <taxon>Rhodanobacteraceae</taxon>
        <taxon>Pseudofulvimonas</taxon>
    </lineage>
</organism>
<dbReference type="Proteomes" id="UP000294599">
    <property type="component" value="Unassembled WGS sequence"/>
</dbReference>
<name>A0A4S3KTH3_9GAMM</name>
<accession>A0A4S3KTH3</accession>
<keyword evidence="2" id="KW-1185">Reference proteome</keyword>
<gene>
    <name evidence="1" type="ORF">EDC25_1314</name>
</gene>
<dbReference type="Gene3D" id="3.30.450.30">
    <property type="entry name" value="Dynein light chain 2a, cytoplasmic"/>
    <property type="match status" value="1"/>
</dbReference>
<comment type="caution">
    <text evidence="1">The sequence shown here is derived from an EMBL/GenBank/DDBJ whole genome shotgun (WGS) entry which is preliminary data.</text>
</comment>
<dbReference type="RefSeq" id="WP_123521576.1">
    <property type="nucleotide sequence ID" value="NZ_JBHLWF010000001.1"/>
</dbReference>
<dbReference type="AlphaFoldDB" id="A0A4S3KTH3"/>
<sequence length="132" mass="14048">MTNESSSDVIRDVRALLSECIHDLPRSLCAFLATCDGHLIDMAGKYDKDTVAASLPMAGSLLGLGKSISGDLHPEGRLDDVIVRTGKQILSLVTVGDTDDVLFIGVLADRMVNLGQLLVRSKQAAESIKALL</sequence>
<evidence type="ECO:0000313" key="1">
    <source>
        <dbReference type="EMBL" id="TCS92859.1"/>
    </source>
</evidence>
<dbReference type="SUPFAM" id="SSF103196">
    <property type="entry name" value="Roadblock/LC7 domain"/>
    <property type="match status" value="1"/>
</dbReference>
<dbReference type="EMBL" id="SMAF01000031">
    <property type="protein sequence ID" value="TCS92859.1"/>
    <property type="molecule type" value="Genomic_DNA"/>
</dbReference>
<evidence type="ECO:0000313" key="2">
    <source>
        <dbReference type="Proteomes" id="UP000294599"/>
    </source>
</evidence>
<proteinExistence type="predicted"/>
<reference evidence="1 2" key="1">
    <citation type="submission" date="2019-03" db="EMBL/GenBank/DDBJ databases">
        <title>Genomic Encyclopedia of Type Strains, Phase IV (KMG-IV): sequencing the most valuable type-strain genomes for metagenomic binning, comparative biology and taxonomic classification.</title>
        <authorList>
            <person name="Goeker M."/>
        </authorList>
    </citation>
    <scope>NUCLEOTIDE SEQUENCE [LARGE SCALE GENOMIC DNA]</scope>
    <source>
        <strain evidence="1 2">DSM 21944</strain>
    </source>
</reference>